<proteinExistence type="predicted"/>
<keyword evidence="3" id="KW-0547">Nucleotide-binding</keyword>
<gene>
    <name evidence="10" type="ORF">JEQ17_48950</name>
</gene>
<feature type="transmembrane region" description="Helical" evidence="8">
    <location>
        <begin position="115"/>
        <end position="139"/>
    </location>
</feature>
<keyword evidence="10" id="KW-0614">Plasmid</keyword>
<feature type="compositionally biased region" description="Low complexity" evidence="7">
    <location>
        <begin position="1"/>
        <end position="16"/>
    </location>
</feature>
<dbReference type="Pfam" id="PF00005">
    <property type="entry name" value="ABC_tran"/>
    <property type="match status" value="1"/>
</dbReference>
<dbReference type="InterPro" id="IPR027417">
    <property type="entry name" value="P-loop_NTPase"/>
</dbReference>
<feature type="transmembrane region" description="Helical" evidence="8">
    <location>
        <begin position="72"/>
        <end position="95"/>
    </location>
</feature>
<dbReference type="EMBL" id="CP066832">
    <property type="protein sequence ID" value="QQM47497.1"/>
    <property type="molecule type" value="Genomic_DNA"/>
</dbReference>
<evidence type="ECO:0000256" key="3">
    <source>
        <dbReference type="ARBA" id="ARBA00022741"/>
    </source>
</evidence>
<dbReference type="InterPro" id="IPR039421">
    <property type="entry name" value="Type_1_exporter"/>
</dbReference>
<dbReference type="SUPFAM" id="SSF90123">
    <property type="entry name" value="ABC transporter transmembrane region"/>
    <property type="match status" value="1"/>
</dbReference>
<organism evidence="10 11">
    <name type="scientific">Streptomyces liliifuscus</name>
    <dbReference type="NCBI Taxonomy" id="2797636"/>
    <lineage>
        <taxon>Bacteria</taxon>
        <taxon>Bacillati</taxon>
        <taxon>Actinomycetota</taxon>
        <taxon>Actinomycetes</taxon>
        <taxon>Kitasatosporales</taxon>
        <taxon>Streptomycetaceae</taxon>
        <taxon>Streptomyces</taxon>
    </lineage>
</organism>
<dbReference type="PANTHER" id="PTHR43394">
    <property type="entry name" value="ATP-DEPENDENT PERMEASE MDL1, MITOCHONDRIAL"/>
    <property type="match status" value="1"/>
</dbReference>
<sequence>MSTSSTSEQQGESVSEAGPPEDAVSTPQEEEFLYRDTSRLQAGAQMTTVTMARRLPALVLRSLKLAWRVDRVATAGLLACQVGTGVLAALGLLAVTGTLTALISSGDISDRLWEAAPQLAVIAAATGLRALLGITVTWLTGRLRPFLARAAELTMIEAALGAELAANNQPGYNDFYDIADRGSQVTPDLVEEAQDVLAATATLAAGATVLAVIHPLLLPLLLLACLPQAAAYVRAARVVYLAGLETSGRRRMLHKLRWHMAYMESSEEMRACLAGPFLLGRYRRLAASVNAAERKAADTGAWMGLAGAAAGGVASAAVWAALLWLLASGRMDLAAGGGAVFALQTATGSVRGIINGGARLVRTGWYVQDWQNFLDNAHGQAMAGSRGTKTLSAAPERFEVRDVTYRYDGAERDSLSGVSLQVRRGEIVALVGENGSGKSTLSRLICGLLLPTSGEVAWDHTTTTEMEPWKAWKHVALAPQRYTYLPLTLRDNITFGQGDRSDAAVLAACTASGAADMLPALRSGLDTLLTSEWFGGQQLSGGQWQRVVLTRAFHRDAALLVMDEPTAALDARAEHHVFTGLRELAKDRAILLITHRLTNVAVADRIVVLDEGRLVQEGTYAQLTREPGLFRSLWELQQRTTGEAA</sequence>
<geneLocation type="plasmid" evidence="10 11">
    <name>unnamed1</name>
</geneLocation>
<dbReference type="InterPro" id="IPR003439">
    <property type="entry name" value="ABC_transporter-like_ATP-bd"/>
</dbReference>
<dbReference type="GO" id="GO:0015421">
    <property type="term" value="F:ABC-type oligopeptide transporter activity"/>
    <property type="evidence" value="ECO:0007669"/>
    <property type="project" value="TreeGrafter"/>
</dbReference>
<evidence type="ECO:0000256" key="5">
    <source>
        <dbReference type="ARBA" id="ARBA00022989"/>
    </source>
</evidence>
<evidence type="ECO:0000256" key="8">
    <source>
        <dbReference type="SAM" id="Phobius"/>
    </source>
</evidence>
<feature type="transmembrane region" description="Helical" evidence="8">
    <location>
        <begin position="302"/>
        <end position="327"/>
    </location>
</feature>
<dbReference type="Gene3D" id="1.20.1560.10">
    <property type="entry name" value="ABC transporter type 1, transmembrane domain"/>
    <property type="match status" value="1"/>
</dbReference>
<evidence type="ECO:0000256" key="1">
    <source>
        <dbReference type="ARBA" id="ARBA00004651"/>
    </source>
</evidence>
<feature type="domain" description="ABC transporter" evidence="9">
    <location>
        <begin position="398"/>
        <end position="636"/>
    </location>
</feature>
<dbReference type="GO" id="GO:0005524">
    <property type="term" value="F:ATP binding"/>
    <property type="evidence" value="ECO:0007669"/>
    <property type="project" value="UniProtKB-KW"/>
</dbReference>
<dbReference type="SMART" id="SM00382">
    <property type="entry name" value="AAA"/>
    <property type="match status" value="1"/>
</dbReference>
<accession>A0A7T7L6R8</accession>
<keyword evidence="2 8" id="KW-0812">Transmembrane</keyword>
<evidence type="ECO:0000313" key="10">
    <source>
        <dbReference type="EMBL" id="QQM47497.1"/>
    </source>
</evidence>
<dbReference type="GO" id="GO:0005886">
    <property type="term" value="C:plasma membrane"/>
    <property type="evidence" value="ECO:0007669"/>
    <property type="project" value="UniProtKB-SubCell"/>
</dbReference>
<evidence type="ECO:0000313" key="11">
    <source>
        <dbReference type="Proteomes" id="UP000595636"/>
    </source>
</evidence>
<feature type="region of interest" description="Disordered" evidence="7">
    <location>
        <begin position="1"/>
        <end position="29"/>
    </location>
</feature>
<protein>
    <submittedName>
        <fullName evidence="10">ABC transporter ATP-binding protein</fullName>
    </submittedName>
</protein>
<evidence type="ECO:0000256" key="4">
    <source>
        <dbReference type="ARBA" id="ARBA00022840"/>
    </source>
</evidence>
<dbReference type="InterPro" id="IPR003593">
    <property type="entry name" value="AAA+_ATPase"/>
</dbReference>
<keyword evidence="5 8" id="KW-1133">Transmembrane helix</keyword>
<keyword evidence="4 10" id="KW-0067">ATP-binding</keyword>
<dbReference type="PANTHER" id="PTHR43394:SF1">
    <property type="entry name" value="ATP-BINDING CASSETTE SUB-FAMILY B MEMBER 10, MITOCHONDRIAL"/>
    <property type="match status" value="1"/>
</dbReference>
<dbReference type="Gene3D" id="3.40.50.300">
    <property type="entry name" value="P-loop containing nucleotide triphosphate hydrolases"/>
    <property type="match status" value="1"/>
</dbReference>
<evidence type="ECO:0000256" key="7">
    <source>
        <dbReference type="SAM" id="MobiDB-lite"/>
    </source>
</evidence>
<dbReference type="PROSITE" id="PS50893">
    <property type="entry name" value="ABC_TRANSPORTER_2"/>
    <property type="match status" value="1"/>
</dbReference>
<name>A0A7T7L6R8_9ACTN</name>
<dbReference type="AlphaFoldDB" id="A0A7T7L6R8"/>
<dbReference type="InterPro" id="IPR036640">
    <property type="entry name" value="ABC1_TM_sf"/>
</dbReference>
<evidence type="ECO:0000259" key="9">
    <source>
        <dbReference type="PROSITE" id="PS50893"/>
    </source>
</evidence>
<reference evidence="10 11" key="1">
    <citation type="submission" date="2020-12" db="EMBL/GenBank/DDBJ databases">
        <title>A novel species.</title>
        <authorList>
            <person name="Li K."/>
        </authorList>
    </citation>
    <scope>NUCLEOTIDE SEQUENCE [LARGE SCALE GENOMIC DNA]</scope>
    <source>
        <strain evidence="10 11">ZYC-3</strain>
        <plasmid evidence="10 11">unnamed1</plasmid>
    </source>
</reference>
<keyword evidence="6 8" id="KW-0472">Membrane</keyword>
<evidence type="ECO:0000256" key="6">
    <source>
        <dbReference type="ARBA" id="ARBA00023136"/>
    </source>
</evidence>
<evidence type="ECO:0000256" key="2">
    <source>
        <dbReference type="ARBA" id="ARBA00022692"/>
    </source>
</evidence>
<keyword evidence="11" id="KW-1185">Reference proteome</keyword>
<dbReference type="SUPFAM" id="SSF52540">
    <property type="entry name" value="P-loop containing nucleoside triphosphate hydrolases"/>
    <property type="match status" value="1"/>
</dbReference>
<dbReference type="KEGG" id="slf:JEQ17_48950"/>
<comment type="subcellular location">
    <subcellularLocation>
        <location evidence="1">Cell membrane</location>
        <topology evidence="1">Multi-pass membrane protein</topology>
    </subcellularLocation>
</comment>
<dbReference type="GO" id="GO:0016887">
    <property type="term" value="F:ATP hydrolysis activity"/>
    <property type="evidence" value="ECO:0007669"/>
    <property type="project" value="InterPro"/>
</dbReference>
<dbReference type="Proteomes" id="UP000595636">
    <property type="component" value="Plasmid unnamed1"/>
</dbReference>